<feature type="binding site" evidence="20">
    <location>
        <begin position="22"/>
        <end position="27"/>
    </location>
    <ligand>
        <name>ATP</name>
        <dbReference type="ChEBI" id="CHEBI:30616"/>
    </ligand>
</feature>
<dbReference type="GO" id="GO:0003856">
    <property type="term" value="F:3-dehydroquinate synthase activity"/>
    <property type="evidence" value="ECO:0007669"/>
    <property type="project" value="UniProtKB-UniRule"/>
</dbReference>
<dbReference type="PANTHER" id="PTHR43622:SF7">
    <property type="entry name" value="3-DEHYDROQUINATE SYNTHASE, CHLOROPLASTIC"/>
    <property type="match status" value="1"/>
</dbReference>
<dbReference type="AlphaFoldDB" id="A0A1Q5PXU7"/>
<dbReference type="HAMAP" id="MF_00110">
    <property type="entry name" value="DHQ_synthase"/>
    <property type="match status" value="1"/>
</dbReference>
<feature type="binding site" evidence="21">
    <location>
        <position position="446"/>
    </location>
    <ligand>
        <name>Zn(2+)</name>
        <dbReference type="ChEBI" id="CHEBI:29105"/>
    </ligand>
</feature>
<dbReference type="PANTHER" id="PTHR43622">
    <property type="entry name" value="3-DEHYDROQUINATE SYNTHASE"/>
    <property type="match status" value="1"/>
</dbReference>
<comment type="subunit">
    <text evidence="20">Monomer.</text>
</comment>
<evidence type="ECO:0000256" key="9">
    <source>
        <dbReference type="ARBA" id="ARBA00022723"/>
    </source>
</evidence>
<feature type="binding site" evidence="20">
    <location>
        <position position="162"/>
    </location>
    <ligand>
        <name>ATP</name>
        <dbReference type="ChEBI" id="CHEBI:30616"/>
    </ligand>
</feature>
<feature type="binding site" evidence="21">
    <location>
        <position position="367"/>
    </location>
    <ligand>
        <name>Zn(2+)</name>
        <dbReference type="ChEBI" id="CHEBI:29105"/>
    </ligand>
</feature>
<comment type="function">
    <text evidence="20">Catalyzes the specific phosphorylation of the 3-hydroxyl group of shikimic acid using ATP as a cosubstrate.</text>
</comment>
<dbReference type="EC" id="2.7.1.71" evidence="20"/>
<keyword evidence="9 21" id="KW-0479">Metal-binding</keyword>
<accession>A0A1Q5PXU7</accession>
<comment type="cofactor">
    <cofactor evidence="21">
        <name>Co(2+)</name>
        <dbReference type="ChEBI" id="CHEBI:48828"/>
    </cofactor>
    <cofactor evidence="21">
        <name>Zn(2+)</name>
        <dbReference type="ChEBI" id="CHEBI:29105"/>
    </cofactor>
    <text evidence="21">Binds 1 divalent metal cation per subunit. Can use either Co(2+) or Zn(2+).</text>
</comment>
<evidence type="ECO:0000259" key="22">
    <source>
        <dbReference type="Pfam" id="PF01761"/>
    </source>
</evidence>
<keyword evidence="14 21" id="KW-0520">NAD</keyword>
<evidence type="ECO:0000256" key="5">
    <source>
        <dbReference type="ARBA" id="ARBA00004842"/>
    </source>
</evidence>
<dbReference type="InterPro" id="IPR056179">
    <property type="entry name" value="DHQS_C"/>
</dbReference>
<evidence type="ECO:0000256" key="19">
    <source>
        <dbReference type="ARBA" id="ARBA00048567"/>
    </source>
</evidence>
<keyword evidence="11 20" id="KW-0418">Kinase</keyword>
<dbReference type="RefSeq" id="WP_073823121.1">
    <property type="nucleotide sequence ID" value="NZ_MQVS01000002.1"/>
</dbReference>
<comment type="caution">
    <text evidence="21">Lacks conserved residue(s) required for the propagation of feature annotation.</text>
</comment>
<dbReference type="STRING" id="52770.BSZ40_02895"/>
<comment type="caution">
    <text evidence="24">The sequence shown here is derived from an EMBL/GenBank/DDBJ whole genome shotgun (WGS) entry which is preliminary data.</text>
</comment>
<evidence type="ECO:0000256" key="3">
    <source>
        <dbReference type="ARBA" id="ARBA00001947"/>
    </source>
</evidence>
<evidence type="ECO:0000256" key="21">
    <source>
        <dbReference type="HAMAP-Rule" id="MF_00110"/>
    </source>
</evidence>
<dbReference type="FunFam" id="3.40.50.1970:FF:000007">
    <property type="entry name" value="Pentafunctional AROM polypeptide"/>
    <property type="match status" value="1"/>
</dbReference>
<evidence type="ECO:0000256" key="2">
    <source>
        <dbReference type="ARBA" id="ARBA00001911"/>
    </source>
</evidence>
<dbReference type="GO" id="GO:0005524">
    <property type="term" value="F:ATP binding"/>
    <property type="evidence" value="ECO:0007669"/>
    <property type="project" value="UniProtKB-UniRule"/>
</dbReference>
<evidence type="ECO:0000256" key="11">
    <source>
        <dbReference type="ARBA" id="ARBA00022777"/>
    </source>
</evidence>
<dbReference type="InterPro" id="IPR050071">
    <property type="entry name" value="Dehydroquinate_synthase"/>
</dbReference>
<evidence type="ECO:0000259" key="23">
    <source>
        <dbReference type="Pfam" id="PF24621"/>
    </source>
</evidence>
<keyword evidence="20" id="KW-0460">Magnesium</keyword>
<evidence type="ECO:0000256" key="7">
    <source>
        <dbReference type="ARBA" id="ARBA00022605"/>
    </source>
</evidence>
<dbReference type="PRINTS" id="PR01100">
    <property type="entry name" value="SHIKIMTKNASE"/>
</dbReference>
<feature type="binding site" evidence="21">
    <location>
        <begin position="288"/>
        <end position="292"/>
    </location>
    <ligand>
        <name>NAD(+)</name>
        <dbReference type="ChEBI" id="CHEBI:57540"/>
    </ligand>
</feature>
<keyword evidence="15 21" id="KW-0057">Aromatic amino acid biosynthesis</keyword>
<evidence type="ECO:0000256" key="10">
    <source>
        <dbReference type="ARBA" id="ARBA00022741"/>
    </source>
</evidence>
<dbReference type="EC" id="4.2.3.4" evidence="21"/>
<dbReference type="Pfam" id="PF01202">
    <property type="entry name" value="SKI"/>
    <property type="match status" value="1"/>
</dbReference>
<comment type="subcellular location">
    <subcellularLocation>
        <location evidence="21">Cytoplasm</location>
    </subcellularLocation>
</comment>
<keyword evidence="6 21" id="KW-0963">Cytoplasm</keyword>
<feature type="binding site" evidence="20">
    <location>
        <position position="44"/>
    </location>
    <ligand>
        <name>substrate</name>
    </ligand>
</feature>
<keyword evidence="18 21" id="KW-0170">Cobalt</keyword>
<feature type="binding site" evidence="21">
    <location>
        <begin position="312"/>
        <end position="313"/>
    </location>
    <ligand>
        <name>NAD(+)</name>
        <dbReference type="ChEBI" id="CHEBI:57540"/>
    </ligand>
</feature>
<evidence type="ECO:0000256" key="18">
    <source>
        <dbReference type="ARBA" id="ARBA00023285"/>
    </source>
</evidence>
<feature type="binding site" evidence="20">
    <location>
        <position position="145"/>
    </location>
    <ligand>
        <name>substrate</name>
    </ligand>
</feature>
<reference evidence="25" key="1">
    <citation type="submission" date="2016-12" db="EMBL/GenBank/DDBJ databases">
        <authorList>
            <person name="Meng X."/>
        </authorList>
    </citation>
    <scope>NUCLEOTIDE SEQUENCE [LARGE SCALE GENOMIC DNA]</scope>
    <source>
        <strain evidence="25">DSM 20732</strain>
    </source>
</reference>
<keyword evidence="10 21" id="KW-0547">Nucleotide-binding</keyword>
<feature type="binding site" evidence="21">
    <location>
        <position position="325"/>
    </location>
    <ligand>
        <name>NAD(+)</name>
        <dbReference type="ChEBI" id="CHEBI:57540"/>
    </ligand>
</feature>
<feature type="binding site" evidence="20">
    <location>
        <position position="26"/>
    </location>
    <ligand>
        <name>Mg(2+)</name>
        <dbReference type="ChEBI" id="CHEBI:18420"/>
    </ligand>
</feature>
<keyword evidence="16 21" id="KW-0456">Lyase</keyword>
<evidence type="ECO:0000313" key="24">
    <source>
        <dbReference type="EMBL" id="OKL52431.1"/>
    </source>
</evidence>
<dbReference type="OrthoDB" id="9806583at2"/>
<dbReference type="Gene3D" id="3.40.50.1970">
    <property type="match status" value="1"/>
</dbReference>
<comment type="pathway">
    <text evidence="4 21">Metabolic intermediate biosynthesis; chorismate biosynthesis; chorismate from D-erythrose 4-phosphate and phosphoenolpyruvate: step 2/7.</text>
</comment>
<evidence type="ECO:0000256" key="1">
    <source>
        <dbReference type="ARBA" id="ARBA00001393"/>
    </source>
</evidence>
<dbReference type="PROSITE" id="PS01128">
    <property type="entry name" value="SHIKIMATE_KINASE"/>
    <property type="match status" value="1"/>
</dbReference>
<evidence type="ECO:0000256" key="8">
    <source>
        <dbReference type="ARBA" id="ARBA00022679"/>
    </source>
</evidence>
<keyword evidence="8 20" id="KW-0808">Transferase</keyword>
<feature type="binding site" evidence="20">
    <location>
        <position position="127"/>
    </location>
    <ligand>
        <name>ATP</name>
        <dbReference type="ChEBI" id="CHEBI:30616"/>
    </ligand>
</feature>
<organism evidence="24 25">
    <name type="scientific">Buchananella hordeovulneris</name>
    <dbReference type="NCBI Taxonomy" id="52770"/>
    <lineage>
        <taxon>Bacteria</taxon>
        <taxon>Bacillati</taxon>
        <taxon>Actinomycetota</taxon>
        <taxon>Actinomycetes</taxon>
        <taxon>Actinomycetales</taxon>
        <taxon>Actinomycetaceae</taxon>
        <taxon>Buchananella</taxon>
    </lineage>
</organism>
<feature type="domain" description="3-dehydroquinate synthase C-terminal" evidence="23">
    <location>
        <begin position="364"/>
        <end position="506"/>
    </location>
</feature>
<feature type="domain" description="3-dehydroquinate synthase N-terminal" evidence="22">
    <location>
        <begin position="251"/>
        <end position="359"/>
    </location>
</feature>
<comment type="function">
    <text evidence="21">Catalyzes the conversion of 3-deoxy-D-arabino-heptulosonate 7-phosphate (DAHP) to dehydroquinate (DHQ).</text>
</comment>
<dbReference type="GO" id="GO:0004765">
    <property type="term" value="F:shikimate kinase activity"/>
    <property type="evidence" value="ECO:0007669"/>
    <property type="project" value="UniProtKB-UniRule"/>
</dbReference>
<comment type="pathway">
    <text evidence="5 20">Metabolic intermediate biosynthesis; chorismate biosynthesis; chorismate from D-erythrose 4-phosphate and phosphoenolpyruvate: step 5/7.</text>
</comment>
<dbReference type="InterPro" id="IPR000623">
    <property type="entry name" value="Shikimate_kinase/TSH1"/>
</dbReference>
<dbReference type="InterPro" id="IPR027417">
    <property type="entry name" value="P-loop_NTPase"/>
</dbReference>
<feature type="binding site" evidence="21">
    <location>
        <position position="334"/>
    </location>
    <ligand>
        <name>NAD(+)</name>
        <dbReference type="ChEBI" id="CHEBI:57540"/>
    </ligand>
</feature>
<dbReference type="SUPFAM" id="SSF56796">
    <property type="entry name" value="Dehydroquinate synthase-like"/>
    <property type="match status" value="1"/>
</dbReference>
<keyword evidence="12 21" id="KW-0862">Zinc</keyword>
<dbReference type="InterPro" id="IPR023000">
    <property type="entry name" value="Shikimate_kinase_CS"/>
</dbReference>
<protein>
    <recommendedName>
        <fullName evidence="20 21">Multifunctional fusion protein</fullName>
    </recommendedName>
    <domain>
        <recommendedName>
            <fullName evidence="20">Shikimate kinase</fullName>
            <shortName evidence="20">SK</shortName>
            <ecNumber evidence="20">2.7.1.71</ecNumber>
        </recommendedName>
    </domain>
    <domain>
        <recommendedName>
            <fullName evidence="21">3-dehydroquinate synthase</fullName>
            <shortName evidence="21">DHQS</shortName>
            <ecNumber evidence="21">4.2.3.4</ecNumber>
        </recommendedName>
    </domain>
</protein>
<keyword evidence="25" id="KW-1185">Reference proteome</keyword>
<dbReference type="GO" id="GO:0000287">
    <property type="term" value="F:magnesium ion binding"/>
    <property type="evidence" value="ECO:0007669"/>
    <property type="project" value="UniProtKB-UniRule"/>
</dbReference>
<dbReference type="Pfam" id="PF24621">
    <property type="entry name" value="DHQS_C"/>
    <property type="match status" value="1"/>
</dbReference>
<evidence type="ECO:0000256" key="16">
    <source>
        <dbReference type="ARBA" id="ARBA00023239"/>
    </source>
</evidence>
<evidence type="ECO:0000313" key="25">
    <source>
        <dbReference type="Proteomes" id="UP000185612"/>
    </source>
</evidence>
<dbReference type="NCBIfam" id="TIGR01357">
    <property type="entry name" value="aroB"/>
    <property type="match status" value="1"/>
</dbReference>
<dbReference type="InterPro" id="IPR016037">
    <property type="entry name" value="DHQ_synth_AroB"/>
</dbReference>
<sequence>MRRVPDVVPRQALPIVLVGLPGAGKTSVSRELARLTGMPSIDTDSEVRRHTRLSIPEIFAQRGEAGFREVEHRAIAHTLQIAHGIVALGGGAVLHRGTRELLRSHTVVHLLVEPDEAVRRVTGGEDRPLLGNDPDAKMREFHAQRAALYRDVTTVAVETTGRAPAEIAEEIVEKIRQGIGRVSQVKVPGNRPYSVVLGHGLNGRIAHLVGGTARRVLLVHAPALADRAEALAAKLTRSRHTHHDVKVIRHVLPAGEAAKSLTVTGQLWDVMGAEQLGRQDVVVALGGGATTDQGGFAAATWLRGIDVVQVPTTVLAMVDAAVGGKTGINTSAGKNLVGAFHPPRGVICDLDSLETLPRPDRRAGLAEVLKCGLIADPVILERVAQDPQALVDGPVVAMREIMERAIEVKAKIVGKDLRESGLRELLNYGHTLAHAIERHSDYQWRHGDAVAVGCVFAAALAEELGVAAAGMLDQHREIFASVGLPVTYPREAFADLREIMAQDKKVRDRSLRFVLLRCLAKPQVLVVRDEAALQRAYAAVAE</sequence>
<evidence type="ECO:0000256" key="17">
    <source>
        <dbReference type="ARBA" id="ARBA00023268"/>
    </source>
</evidence>
<evidence type="ECO:0000256" key="12">
    <source>
        <dbReference type="ARBA" id="ARBA00022833"/>
    </source>
</evidence>
<proteinExistence type="inferred from homology"/>
<name>A0A1Q5PXU7_9ACTO</name>
<dbReference type="FunCoup" id="A0A1Q5PXU7">
    <property type="interactions" value="261"/>
</dbReference>
<keyword evidence="7 21" id="KW-0028">Amino-acid biosynthesis</keyword>
<dbReference type="CDD" id="cd08195">
    <property type="entry name" value="DHQS"/>
    <property type="match status" value="1"/>
</dbReference>
<evidence type="ECO:0000256" key="15">
    <source>
        <dbReference type="ARBA" id="ARBA00023141"/>
    </source>
</evidence>
<dbReference type="Pfam" id="PF01761">
    <property type="entry name" value="DHQ_synthase"/>
    <property type="match status" value="1"/>
</dbReference>
<dbReference type="Proteomes" id="UP000185612">
    <property type="component" value="Unassembled WGS sequence"/>
</dbReference>
<evidence type="ECO:0000256" key="6">
    <source>
        <dbReference type="ARBA" id="ARBA00022490"/>
    </source>
</evidence>
<keyword evidence="13 20" id="KW-0067">ATP-binding</keyword>
<dbReference type="InterPro" id="IPR030960">
    <property type="entry name" value="DHQS/DOIS_N"/>
</dbReference>
<comment type="cofactor">
    <cofactor evidence="3">
        <name>Zn(2+)</name>
        <dbReference type="ChEBI" id="CHEBI:29105"/>
    </cofactor>
</comment>
<comment type="similarity">
    <text evidence="21">Belongs to the sugar phosphate cyclases superfamily. Dehydroquinate synthase family.</text>
</comment>
<dbReference type="EMBL" id="MQVS01000002">
    <property type="protein sequence ID" value="OKL52431.1"/>
    <property type="molecule type" value="Genomic_DNA"/>
</dbReference>
<gene>
    <name evidence="20" type="primary">aroK</name>
    <name evidence="21" type="synonym">aroB</name>
    <name evidence="24" type="ORF">BSZ40_02895</name>
</gene>
<feature type="binding site" evidence="21">
    <location>
        <position position="430"/>
    </location>
    <ligand>
        <name>Zn(2+)</name>
        <dbReference type="ChEBI" id="CHEBI:29105"/>
    </ligand>
</feature>
<evidence type="ECO:0000256" key="4">
    <source>
        <dbReference type="ARBA" id="ARBA00004661"/>
    </source>
</evidence>
<feature type="binding site" evidence="20">
    <location>
        <position position="68"/>
    </location>
    <ligand>
        <name>substrate</name>
    </ligand>
</feature>
<evidence type="ECO:0000256" key="14">
    <source>
        <dbReference type="ARBA" id="ARBA00023027"/>
    </source>
</evidence>
<feature type="binding site" evidence="20">
    <location>
        <position position="90"/>
    </location>
    <ligand>
        <name>substrate</name>
    </ligand>
</feature>
<dbReference type="Gene3D" id="3.40.50.300">
    <property type="entry name" value="P-loop containing nucleotide triphosphate hydrolases"/>
    <property type="match status" value="1"/>
</dbReference>
<dbReference type="GO" id="GO:0008652">
    <property type="term" value="P:amino acid biosynthetic process"/>
    <property type="evidence" value="ECO:0007669"/>
    <property type="project" value="UniProtKB-KW"/>
</dbReference>
<evidence type="ECO:0000256" key="20">
    <source>
        <dbReference type="HAMAP-Rule" id="MF_00109"/>
    </source>
</evidence>
<dbReference type="GO" id="GO:0005737">
    <property type="term" value="C:cytoplasm"/>
    <property type="evidence" value="ECO:0007669"/>
    <property type="project" value="UniProtKB-SubCell"/>
</dbReference>
<dbReference type="Gene3D" id="1.20.1090.10">
    <property type="entry name" value="Dehydroquinate synthase-like - alpha domain"/>
    <property type="match status" value="1"/>
</dbReference>
<dbReference type="GO" id="GO:0009423">
    <property type="term" value="P:chorismate biosynthetic process"/>
    <property type="evidence" value="ECO:0007669"/>
    <property type="project" value="UniProtKB-UniRule"/>
</dbReference>
<dbReference type="HAMAP" id="MF_00109">
    <property type="entry name" value="Shikimate_kinase"/>
    <property type="match status" value="1"/>
</dbReference>
<dbReference type="SUPFAM" id="SSF52540">
    <property type="entry name" value="P-loop containing nucleoside triphosphate hydrolases"/>
    <property type="match status" value="1"/>
</dbReference>
<comment type="catalytic activity">
    <reaction evidence="19 20">
        <text>shikimate + ATP = 3-phosphoshikimate + ADP + H(+)</text>
        <dbReference type="Rhea" id="RHEA:13121"/>
        <dbReference type="ChEBI" id="CHEBI:15378"/>
        <dbReference type="ChEBI" id="CHEBI:30616"/>
        <dbReference type="ChEBI" id="CHEBI:36208"/>
        <dbReference type="ChEBI" id="CHEBI:145989"/>
        <dbReference type="ChEBI" id="CHEBI:456216"/>
        <dbReference type="EC" id="2.7.1.71"/>
    </reaction>
</comment>
<dbReference type="CDD" id="cd00464">
    <property type="entry name" value="SK"/>
    <property type="match status" value="1"/>
</dbReference>
<comment type="cofactor">
    <cofactor evidence="2 21">
        <name>NAD(+)</name>
        <dbReference type="ChEBI" id="CHEBI:57540"/>
    </cofactor>
</comment>
<dbReference type="InterPro" id="IPR031322">
    <property type="entry name" value="Shikimate/glucono_kinase"/>
</dbReference>
<keyword evidence="17" id="KW-0511">Multifunctional enzyme</keyword>
<comment type="similarity">
    <text evidence="20">Belongs to the shikimate kinase family.</text>
</comment>
<evidence type="ECO:0000256" key="13">
    <source>
        <dbReference type="ARBA" id="ARBA00022840"/>
    </source>
</evidence>
<comment type="cofactor">
    <cofactor evidence="20">
        <name>Mg(2+)</name>
        <dbReference type="ChEBI" id="CHEBI:18420"/>
    </cofactor>
    <text evidence="20">Binds 1 Mg(2+) ion per subunit.</text>
</comment>
<dbReference type="UniPathway" id="UPA00053">
    <property type="reaction ID" value="UER00085"/>
</dbReference>
<dbReference type="GO" id="GO:0009073">
    <property type="term" value="P:aromatic amino acid family biosynthetic process"/>
    <property type="evidence" value="ECO:0007669"/>
    <property type="project" value="UniProtKB-KW"/>
</dbReference>
<comment type="catalytic activity">
    <reaction evidence="1 21">
        <text>7-phospho-2-dehydro-3-deoxy-D-arabino-heptonate = 3-dehydroquinate + phosphate</text>
        <dbReference type="Rhea" id="RHEA:21968"/>
        <dbReference type="ChEBI" id="CHEBI:32364"/>
        <dbReference type="ChEBI" id="CHEBI:43474"/>
        <dbReference type="ChEBI" id="CHEBI:58394"/>
        <dbReference type="EC" id="4.2.3.4"/>
    </reaction>
</comment>